<dbReference type="GO" id="GO:0016758">
    <property type="term" value="F:hexosyltransferase activity"/>
    <property type="evidence" value="ECO:0007669"/>
    <property type="project" value="InterPro"/>
</dbReference>
<evidence type="ECO:0000256" key="4">
    <source>
        <dbReference type="ARBA" id="ARBA00022692"/>
    </source>
</evidence>
<comment type="similarity">
    <text evidence="7">Belongs to the glycosyltransferase 87 family.</text>
</comment>
<feature type="transmembrane region" description="Helical" evidence="8">
    <location>
        <begin position="297"/>
        <end position="313"/>
    </location>
</feature>
<evidence type="ECO:0000256" key="2">
    <source>
        <dbReference type="ARBA" id="ARBA00022475"/>
    </source>
</evidence>
<feature type="transmembrane region" description="Helical" evidence="8">
    <location>
        <begin position="213"/>
        <end position="231"/>
    </location>
</feature>
<feature type="transmembrane region" description="Helical" evidence="8">
    <location>
        <begin position="272"/>
        <end position="290"/>
    </location>
</feature>
<evidence type="ECO:0000313" key="9">
    <source>
        <dbReference type="EMBL" id="GEL19517.1"/>
    </source>
</evidence>
<reference evidence="9 10" key="1">
    <citation type="submission" date="2019-07" db="EMBL/GenBank/DDBJ databases">
        <title>Whole genome shotgun sequence of Pseudonocardia asaccharolytica NBRC 16224.</title>
        <authorList>
            <person name="Hosoyama A."/>
            <person name="Uohara A."/>
            <person name="Ohji S."/>
            <person name="Ichikawa N."/>
        </authorList>
    </citation>
    <scope>NUCLEOTIDE SEQUENCE [LARGE SCALE GENOMIC DNA]</scope>
    <source>
        <strain evidence="9 10">NBRC 16224</strain>
    </source>
</reference>
<keyword evidence="4 8" id="KW-0812">Transmembrane</keyword>
<evidence type="ECO:0000256" key="3">
    <source>
        <dbReference type="ARBA" id="ARBA00022679"/>
    </source>
</evidence>
<keyword evidence="5 8" id="KW-1133">Transmembrane helix</keyword>
<feature type="transmembrane region" description="Helical" evidence="8">
    <location>
        <begin position="80"/>
        <end position="99"/>
    </location>
</feature>
<evidence type="ECO:0000256" key="1">
    <source>
        <dbReference type="ARBA" id="ARBA00004651"/>
    </source>
</evidence>
<dbReference type="Pfam" id="PF09594">
    <property type="entry name" value="GT87"/>
    <property type="match status" value="1"/>
</dbReference>
<feature type="transmembrane region" description="Helical" evidence="8">
    <location>
        <begin position="106"/>
        <end position="125"/>
    </location>
</feature>
<organism evidence="9 10">
    <name type="scientific">Pseudonocardia asaccharolytica DSM 44247 = NBRC 16224</name>
    <dbReference type="NCBI Taxonomy" id="1123024"/>
    <lineage>
        <taxon>Bacteria</taxon>
        <taxon>Bacillati</taxon>
        <taxon>Actinomycetota</taxon>
        <taxon>Actinomycetes</taxon>
        <taxon>Pseudonocardiales</taxon>
        <taxon>Pseudonocardiaceae</taxon>
        <taxon>Pseudonocardia</taxon>
    </lineage>
</organism>
<evidence type="ECO:0000256" key="7">
    <source>
        <dbReference type="ARBA" id="ARBA00024033"/>
    </source>
</evidence>
<feature type="transmembrane region" description="Helical" evidence="8">
    <location>
        <begin position="342"/>
        <end position="361"/>
    </location>
</feature>
<dbReference type="OrthoDB" id="9774600at2"/>
<dbReference type="InterPro" id="IPR018584">
    <property type="entry name" value="GT87"/>
</dbReference>
<accession>A0A511D4D6</accession>
<name>A0A511D4D6_9PSEU</name>
<evidence type="ECO:0000256" key="6">
    <source>
        <dbReference type="ARBA" id="ARBA00023136"/>
    </source>
</evidence>
<evidence type="ECO:0000256" key="5">
    <source>
        <dbReference type="ARBA" id="ARBA00022989"/>
    </source>
</evidence>
<keyword evidence="6 8" id="KW-0472">Membrane</keyword>
<proteinExistence type="inferred from homology"/>
<gene>
    <name evidence="9" type="ORF">PA7_33540</name>
</gene>
<protein>
    <submittedName>
        <fullName evidence="9">Membrane protein</fullName>
    </submittedName>
</protein>
<comment type="subcellular location">
    <subcellularLocation>
        <location evidence="1">Cell membrane</location>
        <topology evidence="1">Multi-pass membrane protein</topology>
    </subcellularLocation>
</comment>
<evidence type="ECO:0000256" key="8">
    <source>
        <dbReference type="SAM" id="Phobius"/>
    </source>
</evidence>
<dbReference type="AlphaFoldDB" id="A0A511D4D6"/>
<sequence>MSVSSTSTPAAVLARRLRARLTAPRSILVVTLPALALVLTWLLVRTHGYHIDLEVYRLGVQTWLAGEDMYGSLPPTVSGLALPFIYPPFAAMVLTPLVLLPWTPSWIVLFVLSLASLAVTLYAVALRSWPAGGRAGALAVASAALPLALLLEPVRETFEFGQVNLVLMALVALDCLVARPRWPRGLLVGLAAAIKLTPAVFVLYFLLRRDLRAAIVAAAAGAAATGLGFLVDPAASVRYWFDGPASGISGSVFYTNETIEAVLARMGLDGTALTAGWLAVAALLLVLAIPMVRSADAPLALVTVATLGLLVSPTSWSHHWVWIAPALVVTVGHALRERSPGWATATGVLLVAFYLAPFQFLPHNHERELGWSGFQQVVGATYVIVAVALLVAGWWWYGPARRRGRQTMSNCSV</sequence>
<dbReference type="STRING" id="1123024.GCA_000423625_02934"/>
<evidence type="ECO:0000313" key="10">
    <source>
        <dbReference type="Proteomes" id="UP000321328"/>
    </source>
</evidence>
<comment type="caution">
    <text evidence="9">The sequence shown here is derived from an EMBL/GenBank/DDBJ whole genome shotgun (WGS) entry which is preliminary data.</text>
</comment>
<feature type="transmembrane region" description="Helical" evidence="8">
    <location>
        <begin position="26"/>
        <end position="44"/>
    </location>
</feature>
<dbReference type="RefSeq" id="WP_028930619.1">
    <property type="nucleotide sequence ID" value="NZ_AUII01000012.1"/>
</dbReference>
<keyword evidence="10" id="KW-1185">Reference proteome</keyword>
<feature type="transmembrane region" description="Helical" evidence="8">
    <location>
        <begin position="373"/>
        <end position="397"/>
    </location>
</feature>
<dbReference type="Proteomes" id="UP000321328">
    <property type="component" value="Unassembled WGS sequence"/>
</dbReference>
<feature type="transmembrane region" description="Helical" evidence="8">
    <location>
        <begin position="319"/>
        <end position="335"/>
    </location>
</feature>
<feature type="transmembrane region" description="Helical" evidence="8">
    <location>
        <begin position="186"/>
        <end position="206"/>
    </location>
</feature>
<dbReference type="GO" id="GO:0005886">
    <property type="term" value="C:plasma membrane"/>
    <property type="evidence" value="ECO:0007669"/>
    <property type="project" value="UniProtKB-SubCell"/>
</dbReference>
<keyword evidence="2" id="KW-1003">Cell membrane</keyword>
<dbReference type="EMBL" id="BJVI01000039">
    <property type="protein sequence ID" value="GEL19517.1"/>
    <property type="molecule type" value="Genomic_DNA"/>
</dbReference>
<keyword evidence="3" id="KW-0808">Transferase</keyword>